<dbReference type="InterPro" id="IPR051319">
    <property type="entry name" value="Oligoribo/pAp-PDE_c-di-AMP_PDE"/>
</dbReference>
<dbReference type="InterPro" id="IPR038763">
    <property type="entry name" value="DHH_sf"/>
</dbReference>
<evidence type="ECO:0000256" key="3">
    <source>
        <dbReference type="SAM" id="Phobius"/>
    </source>
</evidence>
<dbReference type="GO" id="GO:0003676">
    <property type="term" value="F:nucleic acid binding"/>
    <property type="evidence" value="ECO:0007669"/>
    <property type="project" value="UniProtKB-UniRule"/>
</dbReference>
<organism evidence="6 7">
    <name type="scientific">Clostridium baratii str. Sullivan</name>
    <dbReference type="NCBI Taxonomy" id="1415775"/>
    <lineage>
        <taxon>Bacteria</taxon>
        <taxon>Bacillati</taxon>
        <taxon>Bacillota</taxon>
        <taxon>Clostridia</taxon>
        <taxon>Eubacteriales</taxon>
        <taxon>Clostridiaceae</taxon>
        <taxon>Clostridium</taxon>
    </lineage>
</organism>
<reference evidence="6 7" key="1">
    <citation type="journal article" date="2015" name="Infect. Genet. Evol.">
        <title>Genomic sequences of six botulinum neurotoxin-producing strains representing three clostridial species illustrate the mobility and diversity of botulinum neurotoxin genes.</title>
        <authorList>
            <person name="Smith T.J."/>
            <person name="Hill K.K."/>
            <person name="Xie G."/>
            <person name="Foley B.T."/>
            <person name="Williamson C.H."/>
            <person name="Foster J.T."/>
            <person name="Johnson S.L."/>
            <person name="Chertkov O."/>
            <person name="Teshima H."/>
            <person name="Gibbons H.S."/>
            <person name="Johnsky L.A."/>
            <person name="Karavis M.A."/>
            <person name="Smith L.A."/>
        </authorList>
    </citation>
    <scope>NUCLEOTIDE SEQUENCE [LARGE SCALE GENOMIC DNA]</scope>
    <source>
        <strain evidence="6 7">Sullivan</strain>
    </source>
</reference>
<dbReference type="HOGENOM" id="CLU_018278_0_0_9"/>
<dbReference type="InterPro" id="IPR001667">
    <property type="entry name" value="DDH_dom"/>
</dbReference>
<dbReference type="EC" id="3.1.4.-" evidence="1"/>
<dbReference type="FunFam" id="3.90.1640.10:FF:000002">
    <property type="entry name" value="Cyclic-di-AMP phosphodiesterase"/>
    <property type="match status" value="1"/>
</dbReference>
<evidence type="ECO:0000313" key="6">
    <source>
        <dbReference type="EMBL" id="AIY84969.1"/>
    </source>
</evidence>
<comment type="function">
    <text evidence="1">Has phosphodiesterase (PDE) activity against cyclic-di-AMP (c-di-AMP).</text>
</comment>
<keyword evidence="1" id="KW-0378">Hydrolase</keyword>
<keyword evidence="2" id="KW-0479">Metal-binding</keyword>
<dbReference type="KEGG" id="cbv:U729_1070"/>
<feature type="domain" description="DDH" evidence="4">
    <location>
        <begin position="335"/>
        <end position="490"/>
    </location>
</feature>
<dbReference type="Proteomes" id="UP000030635">
    <property type="component" value="Chromosome"/>
</dbReference>
<feature type="binding site" evidence="2">
    <location>
        <position position="414"/>
    </location>
    <ligand>
        <name>Mn(2+)</name>
        <dbReference type="ChEBI" id="CHEBI:29035"/>
        <label>1</label>
    </ligand>
</feature>
<feature type="binding site" evidence="2">
    <location>
        <position position="341"/>
    </location>
    <ligand>
        <name>Mn(2+)</name>
        <dbReference type="ChEBI" id="CHEBI:29035"/>
        <label>1</label>
    </ligand>
</feature>
<dbReference type="InterPro" id="IPR003156">
    <property type="entry name" value="DHHA1_dom"/>
</dbReference>
<proteinExistence type="inferred from homology"/>
<keyword evidence="2" id="KW-0464">Manganese</keyword>
<protein>
    <recommendedName>
        <fullName evidence="1">Cyclic-di-AMP phosphodiesterase</fullName>
        <ecNumber evidence="1">3.1.4.-</ecNumber>
    </recommendedName>
</protein>
<dbReference type="AlphaFoldDB" id="A0A0A7FZC0"/>
<dbReference type="OrthoDB" id="9759476at2"/>
<dbReference type="GO" id="GO:0005886">
    <property type="term" value="C:plasma membrane"/>
    <property type="evidence" value="ECO:0007669"/>
    <property type="project" value="UniProtKB-SubCell"/>
</dbReference>
<keyword evidence="1 3" id="KW-0472">Membrane</keyword>
<dbReference type="InterPro" id="IPR014528">
    <property type="entry name" value="GdpP/PdeA"/>
</dbReference>
<dbReference type="Gene3D" id="3.30.450.20">
    <property type="entry name" value="PAS domain"/>
    <property type="match status" value="1"/>
</dbReference>
<dbReference type="Pfam" id="PF24898">
    <property type="entry name" value="GGDEF_GdpP"/>
    <property type="match status" value="1"/>
</dbReference>
<feature type="binding site" evidence="2">
    <location>
        <position position="345"/>
    </location>
    <ligand>
        <name>Mn(2+)</name>
        <dbReference type="ChEBI" id="CHEBI:29035"/>
        <label>1</label>
    </ligand>
</feature>
<feature type="binding site" evidence="2">
    <location>
        <position position="438"/>
    </location>
    <ligand>
        <name>Mn(2+)</name>
        <dbReference type="ChEBI" id="CHEBI:29035"/>
        <label>2</label>
    </ligand>
</feature>
<sequence>MEVGLLIKKLIKPIGLILASVIFFSLGYSQIGLLFAIIYFIDNFYQLNNYWKKEENINQFTKDINKAIESNVASTILPIALIAESGNIMWHNNIFDELKSGKNFAGENILSIARGLNLNKILESDKDLHQRLKLNGRLYDVYSKEIFRNSKRLFLVYFNDISEFIGLDTTKESIMLIEVDNFNEALDTTDDADKPLVIAEIDREINSYAHRLEAMVKKYENNMYVLSIPDKYIDEEINDKFSILDKISNINKGNKLEITLSIGVGRGGMSPQENYNFAVVAKELSLGRGGDQAVIKSGDGIKIFGGNTKEIEKRTRVRARVVSHALKELIYESSKVYIMGHKNPDMDCFGSSVGMASVIKQLGKPCSIVLDDDISAIEYYLNELKRDSKYANLVETSEDVKKEMDDEALFIIVDVHNRNYVNNLNLVEQAKRKVIIDHHRRSADIIEDTLLNYIEVYASSTSEMVTEIIQYMVERPNLTELEAEGLLAGIYMDTKGFSFKTGVRTFEAASFLRKSGAETTEVKKMFTDNLTDFIQISDIIKSAEIENQIAIAVCPSTVNDTVIIAKSADELLNISGILASFVLADIDGSIYISARSIGEINVQIVLEALGGGGHMNMAGAKISNEPIEKVVEDLKDAMKKYLRVGE</sequence>
<keyword evidence="3" id="KW-1133">Transmembrane helix</keyword>
<comment type="cofactor">
    <cofactor evidence="2">
        <name>Mn(2+)</name>
        <dbReference type="ChEBI" id="CHEBI:29035"/>
    </cofactor>
    <text evidence="2">For phosphodiesterase activity, probably binds 2 Mn(2+) per subunit.</text>
</comment>
<dbReference type="PIRSF" id="PIRSF026583">
    <property type="entry name" value="YybT"/>
    <property type="match status" value="1"/>
</dbReference>
<feature type="binding site" evidence="2">
    <location>
        <position position="414"/>
    </location>
    <ligand>
        <name>Mn(2+)</name>
        <dbReference type="ChEBI" id="CHEBI:29035"/>
        <label>2</label>
    </ligand>
</feature>
<accession>A0A0A7FZC0</accession>
<dbReference type="PANTHER" id="PTHR47618:SF2">
    <property type="entry name" value="CYCLIC-DI-AMP PHOSPHODIESTERASE GDPP"/>
    <property type="match status" value="1"/>
</dbReference>
<evidence type="ECO:0000259" key="5">
    <source>
        <dbReference type="Pfam" id="PF02272"/>
    </source>
</evidence>
<comment type="subcellular location">
    <subcellularLocation>
        <location evidence="1">Cell membrane</location>
    </subcellularLocation>
</comment>
<feature type="binding site" evidence="2">
    <location>
        <position position="493"/>
    </location>
    <ligand>
        <name>Mn(2+)</name>
        <dbReference type="ChEBI" id="CHEBI:29035"/>
        <label>2</label>
    </ligand>
</feature>
<dbReference type="Pfam" id="PF02272">
    <property type="entry name" value="DHHA1"/>
    <property type="match status" value="1"/>
</dbReference>
<evidence type="ECO:0000259" key="4">
    <source>
        <dbReference type="Pfam" id="PF01368"/>
    </source>
</evidence>
<gene>
    <name evidence="6" type="ORF">U729_1070</name>
</gene>
<dbReference type="Pfam" id="PF01368">
    <property type="entry name" value="DHH"/>
    <property type="match status" value="1"/>
</dbReference>
<comment type="similarity">
    <text evidence="1">Belongs to the GdpP/PdeA phosphodiesterase family.</text>
</comment>
<evidence type="ECO:0000313" key="7">
    <source>
        <dbReference type="Proteomes" id="UP000030635"/>
    </source>
</evidence>
<comment type="catalytic activity">
    <reaction evidence="1">
        <text>3',3'-c-di-AMP + H2O = 5'-O-phosphonoadenylyl-(3'-&gt;5')-adenosine + H(+)</text>
        <dbReference type="Rhea" id="RHEA:54420"/>
        <dbReference type="ChEBI" id="CHEBI:15377"/>
        <dbReference type="ChEBI" id="CHEBI:15378"/>
        <dbReference type="ChEBI" id="CHEBI:71500"/>
        <dbReference type="ChEBI" id="CHEBI:138171"/>
    </reaction>
</comment>
<keyword evidence="3" id="KW-0812">Transmembrane</keyword>
<dbReference type="eggNOG" id="COG3887">
    <property type="taxonomic scope" value="Bacteria"/>
</dbReference>
<keyword evidence="7" id="KW-1185">Reference proteome</keyword>
<evidence type="ECO:0000256" key="2">
    <source>
        <dbReference type="PIRSR" id="PIRSR026583-50"/>
    </source>
</evidence>
<keyword evidence="1" id="KW-1003">Cell membrane</keyword>
<dbReference type="Gene3D" id="3.90.1640.10">
    <property type="entry name" value="inorganic pyrophosphatase (n-terminal core)"/>
    <property type="match status" value="1"/>
</dbReference>
<dbReference type="GO" id="GO:0106409">
    <property type="term" value="F:cyclic-di-AMP phosphodiesterase activity"/>
    <property type="evidence" value="ECO:0007669"/>
    <property type="project" value="RHEA"/>
</dbReference>
<evidence type="ECO:0000256" key="1">
    <source>
        <dbReference type="PIRNR" id="PIRNR026583"/>
    </source>
</evidence>
<dbReference type="GO" id="GO:0016787">
    <property type="term" value="F:hydrolase activity"/>
    <property type="evidence" value="ECO:0007669"/>
    <property type="project" value="UniProtKB-UniRule"/>
</dbReference>
<feature type="binding site" evidence="2">
    <location>
        <position position="347"/>
    </location>
    <ligand>
        <name>Mn(2+)</name>
        <dbReference type="ChEBI" id="CHEBI:29035"/>
        <label>2</label>
    </ligand>
</feature>
<dbReference type="STRING" id="1561.NPD11_1931"/>
<feature type="domain" description="DHHA1" evidence="5">
    <location>
        <begin position="556"/>
        <end position="641"/>
    </location>
</feature>
<dbReference type="SUPFAM" id="SSF64182">
    <property type="entry name" value="DHH phosphoesterases"/>
    <property type="match status" value="1"/>
</dbReference>
<name>A0A0A7FZC0_9CLOT</name>
<dbReference type="Gene3D" id="3.10.310.30">
    <property type="match status" value="1"/>
</dbReference>
<dbReference type="GO" id="GO:0046872">
    <property type="term" value="F:metal ion binding"/>
    <property type="evidence" value="ECO:0007669"/>
    <property type="project" value="UniProtKB-KW"/>
</dbReference>
<feature type="transmembrane region" description="Helical" evidence="3">
    <location>
        <begin position="16"/>
        <end position="41"/>
    </location>
</feature>
<dbReference type="PANTHER" id="PTHR47618">
    <property type="entry name" value="BIFUNCTIONAL OLIGORIBONUCLEASE AND PAP PHOSPHATASE NRNA"/>
    <property type="match status" value="1"/>
</dbReference>
<dbReference type="RefSeq" id="WP_039312283.1">
    <property type="nucleotide sequence ID" value="NZ_CP006905.1"/>
</dbReference>
<dbReference type="EMBL" id="CP006905">
    <property type="protein sequence ID" value="AIY84969.1"/>
    <property type="molecule type" value="Genomic_DNA"/>
</dbReference>